<reference evidence="1" key="1">
    <citation type="submission" date="2019-08" db="EMBL/GenBank/DDBJ databases">
        <authorList>
            <person name="Kucharzyk K."/>
            <person name="Murdoch R.W."/>
            <person name="Higgins S."/>
            <person name="Loffler F."/>
        </authorList>
    </citation>
    <scope>NUCLEOTIDE SEQUENCE</scope>
</reference>
<dbReference type="Pfam" id="PF20137">
    <property type="entry name" value="BubE"/>
    <property type="match status" value="1"/>
</dbReference>
<sequence length="154" mass="18163">MKRQVHLSHEFVEFIPDHHQLQNGTIYVSIPYATAVHKCCCGCGEEVVTPLSPTGWQLTFDGETISLNPSIGNWNLPCRSHYWIRQDRVQWSPKWSQKEIDLQKTYETLKHKQYYRGDDLPVEKGINSNFAIPMENKSEQNFWTRLFKRFFKGE</sequence>
<gene>
    <name evidence="1" type="ORF">SDC9_100336</name>
</gene>
<accession>A0A645ALF6</accession>
<organism evidence="1">
    <name type="scientific">bioreactor metagenome</name>
    <dbReference type="NCBI Taxonomy" id="1076179"/>
    <lineage>
        <taxon>unclassified sequences</taxon>
        <taxon>metagenomes</taxon>
        <taxon>ecological metagenomes</taxon>
    </lineage>
</organism>
<name>A0A645ALF6_9ZZZZ</name>
<protein>
    <submittedName>
        <fullName evidence="1">Uncharacterized protein</fullName>
    </submittedName>
</protein>
<dbReference type="InterPro" id="IPR045384">
    <property type="entry name" value="DUF6527"/>
</dbReference>
<dbReference type="AlphaFoldDB" id="A0A645ALF6"/>
<proteinExistence type="predicted"/>
<comment type="caution">
    <text evidence="1">The sequence shown here is derived from an EMBL/GenBank/DDBJ whole genome shotgun (WGS) entry which is preliminary data.</text>
</comment>
<evidence type="ECO:0000313" key="1">
    <source>
        <dbReference type="EMBL" id="MPM53568.1"/>
    </source>
</evidence>
<dbReference type="EMBL" id="VSSQ01014399">
    <property type="protein sequence ID" value="MPM53568.1"/>
    <property type="molecule type" value="Genomic_DNA"/>
</dbReference>